<dbReference type="GO" id="GO:0003677">
    <property type="term" value="F:DNA binding"/>
    <property type="evidence" value="ECO:0007669"/>
    <property type="project" value="UniProtKB-KW"/>
</dbReference>
<dbReference type="PROSITE" id="PS50043">
    <property type="entry name" value="HTH_LUXR_2"/>
    <property type="match status" value="1"/>
</dbReference>
<dbReference type="Gene3D" id="3.40.50.2300">
    <property type="match status" value="1"/>
</dbReference>
<dbReference type="AlphaFoldDB" id="A0A8J4H1Y5"/>
<evidence type="ECO:0000259" key="4">
    <source>
        <dbReference type="PROSITE" id="PS50043"/>
    </source>
</evidence>
<comment type="caution">
    <text evidence="5">The sequence shown here is derived from an EMBL/GenBank/DDBJ whole genome shotgun (WGS) entry which is preliminary data.</text>
</comment>
<name>A0A8J4H1Y5_9BACL</name>
<evidence type="ECO:0000256" key="2">
    <source>
        <dbReference type="ARBA" id="ARBA00023125"/>
    </source>
</evidence>
<reference evidence="5" key="1">
    <citation type="submission" date="2021-04" db="EMBL/GenBank/DDBJ databases">
        <title>Draft genome sequence of Xylanibacillus composti strain K13.</title>
        <authorList>
            <person name="Uke A."/>
            <person name="Chhe C."/>
            <person name="Baramee S."/>
            <person name="Kosugi A."/>
        </authorList>
    </citation>
    <scope>NUCLEOTIDE SEQUENCE</scope>
    <source>
        <strain evidence="5">K13</strain>
    </source>
</reference>
<dbReference type="InterPro" id="IPR000792">
    <property type="entry name" value="Tscrpt_reg_LuxR_C"/>
</dbReference>
<dbReference type="SUPFAM" id="SSF52172">
    <property type="entry name" value="CheY-like"/>
    <property type="match status" value="1"/>
</dbReference>
<dbReference type="PANTHER" id="PTHR43214">
    <property type="entry name" value="TWO-COMPONENT RESPONSE REGULATOR"/>
    <property type="match status" value="1"/>
</dbReference>
<keyword evidence="2" id="KW-0238">DNA-binding</keyword>
<dbReference type="PANTHER" id="PTHR43214:SF43">
    <property type="entry name" value="TWO-COMPONENT RESPONSE REGULATOR"/>
    <property type="match status" value="1"/>
</dbReference>
<dbReference type="SUPFAM" id="SSF46894">
    <property type="entry name" value="C-terminal effector domain of the bipartite response regulators"/>
    <property type="match status" value="1"/>
</dbReference>
<keyword evidence="1" id="KW-0805">Transcription regulation</keyword>
<keyword evidence="6" id="KW-1185">Reference proteome</keyword>
<proteinExistence type="predicted"/>
<evidence type="ECO:0000256" key="1">
    <source>
        <dbReference type="ARBA" id="ARBA00023015"/>
    </source>
</evidence>
<dbReference type="RefSeq" id="WP_213410699.1">
    <property type="nucleotide sequence ID" value="NZ_BOVK01000012.1"/>
</dbReference>
<organism evidence="5 6">
    <name type="scientific">Xylanibacillus composti</name>
    <dbReference type="NCBI Taxonomy" id="1572762"/>
    <lineage>
        <taxon>Bacteria</taxon>
        <taxon>Bacillati</taxon>
        <taxon>Bacillota</taxon>
        <taxon>Bacilli</taxon>
        <taxon>Bacillales</taxon>
        <taxon>Paenibacillaceae</taxon>
        <taxon>Xylanibacillus</taxon>
    </lineage>
</organism>
<dbReference type="PRINTS" id="PR00038">
    <property type="entry name" value="HTHLUXR"/>
</dbReference>
<protein>
    <recommendedName>
        <fullName evidence="4">HTH luxR-type domain-containing protein</fullName>
    </recommendedName>
</protein>
<dbReference type="SMART" id="SM00421">
    <property type="entry name" value="HTH_LUXR"/>
    <property type="match status" value="1"/>
</dbReference>
<dbReference type="EMBL" id="BOVK01000012">
    <property type="protein sequence ID" value="GIQ68080.1"/>
    <property type="molecule type" value="Genomic_DNA"/>
</dbReference>
<dbReference type="GO" id="GO:0006355">
    <property type="term" value="P:regulation of DNA-templated transcription"/>
    <property type="evidence" value="ECO:0007669"/>
    <property type="project" value="InterPro"/>
</dbReference>
<dbReference type="InterPro" id="IPR011006">
    <property type="entry name" value="CheY-like_superfamily"/>
</dbReference>
<dbReference type="Proteomes" id="UP000677918">
    <property type="component" value="Unassembled WGS sequence"/>
</dbReference>
<accession>A0A8J4H1Y5</accession>
<dbReference type="InterPro" id="IPR016032">
    <property type="entry name" value="Sig_transdc_resp-reg_C-effctor"/>
</dbReference>
<sequence length="205" mass="22984">MYGNKGLVYSPRRVLTRIDVVIVETNPLRVRQLVDAISIEEHIWISGIATTKQEVRHCMEAASCHVVLIDSNLEGSQTTSNTMIKEIRHRFSEAACMLLIDHPGIDAILEAVRNGAEHVILLHHLNELGDAIRTAAAGRTYIDGDISAELIRELQLQSLTPTERKVFALREQGLKTAEIADRLVTSYYTVRNHVKSLNRKLRAKG</sequence>
<dbReference type="Pfam" id="PF00196">
    <property type="entry name" value="GerE"/>
    <property type="match status" value="1"/>
</dbReference>
<dbReference type="InterPro" id="IPR039420">
    <property type="entry name" value="WalR-like"/>
</dbReference>
<evidence type="ECO:0000313" key="5">
    <source>
        <dbReference type="EMBL" id="GIQ68080.1"/>
    </source>
</evidence>
<gene>
    <name evidence="5" type="ORF">XYCOK13_09040</name>
</gene>
<evidence type="ECO:0000313" key="6">
    <source>
        <dbReference type="Proteomes" id="UP000677918"/>
    </source>
</evidence>
<feature type="domain" description="HTH luxR-type" evidence="4">
    <location>
        <begin position="152"/>
        <end position="205"/>
    </location>
</feature>
<keyword evidence="3" id="KW-0804">Transcription</keyword>
<evidence type="ECO:0000256" key="3">
    <source>
        <dbReference type="ARBA" id="ARBA00023163"/>
    </source>
</evidence>